<feature type="transmembrane region" description="Helical" evidence="5">
    <location>
        <begin position="579"/>
        <end position="597"/>
    </location>
</feature>
<dbReference type="GO" id="GO:0140359">
    <property type="term" value="F:ABC-type transporter activity"/>
    <property type="evidence" value="ECO:0007669"/>
    <property type="project" value="InterPro"/>
</dbReference>
<keyword evidence="4 5" id="KW-0472">Membrane</keyword>
<dbReference type="PANTHER" id="PTHR43471:SF3">
    <property type="entry name" value="ABC TRANSPORTER PERMEASE PROTEIN NATB"/>
    <property type="match status" value="1"/>
</dbReference>
<gene>
    <name evidence="8" type="ORF">Pan216_24430</name>
</gene>
<sequence length="691" mass="76316">MEARTVKLIFLREVRDQLRDRRTLFMIVLLPVLLYPTLGLGLVQLTLNFGAQTRRIGIVGVDQIPASAPLLNAQRDRFNVELFRDPDSQANYVVIPRDDWSESDVMSGKIDALIIFASDAKRDYEEGGRLRLRVLHNGTDDDSELAYRVTLSLLETWEEDLVAARMRQLGRPDEFAQPLEIEEEDSDISPPAARSGTVWGKAVPFLLVMMALTGAFYPAVDLCAGEKERGTMETLLITPASRGEIVTGKFLAIFLFSVATSIFNLGSLGLTLGQISMLVPETARNAAEFTAPSLVAILWMLVLMLPLAAFFSAICMAISVFARSTKEGQYYLMPMFVIVMPLVFLTLVPGVELNFAYSLLPVTNVALLLRTLMLNQYEVAMTYLFLVLVPTLLYSVLALRFAIEQFNREEVLFREAERLDLGLWIRHLLRDKEATPTNAEAWSCFFLLLLLRWYSQGHLPSNLMAQAVYQLAFIGFPVVMMGMLLTSRPAISLGLRRPLLLPTLLAFGAVFSLHLVEKSFVPVLYRLFPIPDEVVVQLSVLLQGNSTLSKLIVFAVVPAICEELAFRGFILSGLERRHGPWMAILISSILFGAFHIVTPQVINATMLGVVLGIIVTRSGSIWPAIGFHMLHNGMMVLSSSGDGAEAAAGYSLPLVVLGSLASAMLIGYCATLPCRLPRHADAENQTAANAG</sequence>
<dbReference type="OrthoDB" id="5486437at2"/>
<proteinExistence type="predicted"/>
<evidence type="ECO:0000256" key="5">
    <source>
        <dbReference type="SAM" id="Phobius"/>
    </source>
</evidence>
<feature type="domain" description="ABC-2 type transporter transmembrane" evidence="7">
    <location>
        <begin position="21"/>
        <end position="399"/>
    </location>
</feature>
<dbReference type="GO" id="GO:0080120">
    <property type="term" value="P:CAAX-box protein maturation"/>
    <property type="evidence" value="ECO:0007669"/>
    <property type="project" value="UniProtKB-ARBA"/>
</dbReference>
<feature type="transmembrane region" description="Helical" evidence="5">
    <location>
        <begin position="24"/>
        <end position="47"/>
    </location>
</feature>
<dbReference type="PANTHER" id="PTHR43471">
    <property type="entry name" value="ABC TRANSPORTER PERMEASE"/>
    <property type="match status" value="1"/>
</dbReference>
<evidence type="ECO:0000259" key="6">
    <source>
        <dbReference type="Pfam" id="PF02517"/>
    </source>
</evidence>
<evidence type="ECO:0000256" key="4">
    <source>
        <dbReference type="ARBA" id="ARBA00023136"/>
    </source>
</evidence>
<dbReference type="InterPro" id="IPR003675">
    <property type="entry name" value="Rce1/LyrA-like_dom"/>
</dbReference>
<evidence type="ECO:0000256" key="2">
    <source>
        <dbReference type="ARBA" id="ARBA00022692"/>
    </source>
</evidence>
<name>A0A518B3R9_9BACT</name>
<evidence type="ECO:0000256" key="3">
    <source>
        <dbReference type="ARBA" id="ARBA00022989"/>
    </source>
</evidence>
<dbReference type="InterPro" id="IPR013525">
    <property type="entry name" value="ABC2_TM"/>
</dbReference>
<dbReference type="AlphaFoldDB" id="A0A518B3R9"/>
<dbReference type="NCBIfam" id="NF041647">
    <property type="entry name" value="ABC_perm_CPBP"/>
    <property type="match status" value="1"/>
</dbReference>
<keyword evidence="2 5" id="KW-0812">Transmembrane</keyword>
<evidence type="ECO:0000259" key="7">
    <source>
        <dbReference type="Pfam" id="PF12698"/>
    </source>
</evidence>
<dbReference type="KEGG" id="knv:Pan216_24430"/>
<feature type="transmembrane region" description="Helical" evidence="5">
    <location>
        <begin position="250"/>
        <end position="273"/>
    </location>
</feature>
<reference evidence="8 9" key="1">
    <citation type="submission" date="2019-02" db="EMBL/GenBank/DDBJ databases">
        <title>Deep-cultivation of Planctomycetes and their phenomic and genomic characterization uncovers novel biology.</title>
        <authorList>
            <person name="Wiegand S."/>
            <person name="Jogler M."/>
            <person name="Boedeker C."/>
            <person name="Pinto D."/>
            <person name="Vollmers J."/>
            <person name="Rivas-Marin E."/>
            <person name="Kohn T."/>
            <person name="Peeters S.H."/>
            <person name="Heuer A."/>
            <person name="Rast P."/>
            <person name="Oberbeckmann S."/>
            <person name="Bunk B."/>
            <person name="Jeske O."/>
            <person name="Meyerdierks A."/>
            <person name="Storesund J.E."/>
            <person name="Kallscheuer N."/>
            <person name="Luecker S."/>
            <person name="Lage O.M."/>
            <person name="Pohl T."/>
            <person name="Merkel B.J."/>
            <person name="Hornburger P."/>
            <person name="Mueller R.-W."/>
            <person name="Bruemmer F."/>
            <person name="Labrenz M."/>
            <person name="Spormann A.M."/>
            <person name="Op den Camp H."/>
            <person name="Overmann J."/>
            <person name="Amann R."/>
            <person name="Jetten M.S.M."/>
            <person name="Mascher T."/>
            <person name="Medema M.H."/>
            <person name="Devos D.P."/>
            <person name="Kaster A.-K."/>
            <person name="Ovreas L."/>
            <person name="Rohde M."/>
            <person name="Galperin M.Y."/>
            <person name="Jogler C."/>
        </authorList>
    </citation>
    <scope>NUCLEOTIDE SEQUENCE [LARGE SCALE GENOMIC DNA]</scope>
    <source>
        <strain evidence="8 9">Pan216</strain>
    </source>
</reference>
<dbReference type="Pfam" id="PF02517">
    <property type="entry name" value="Rce1-like"/>
    <property type="match status" value="1"/>
</dbReference>
<feature type="transmembrane region" description="Helical" evidence="5">
    <location>
        <begin position="650"/>
        <end position="670"/>
    </location>
</feature>
<dbReference type="EMBL" id="CP036279">
    <property type="protein sequence ID" value="QDU61582.1"/>
    <property type="molecule type" value="Genomic_DNA"/>
</dbReference>
<feature type="domain" description="CAAX prenyl protease 2/Lysostaphin resistance protein A-like" evidence="6">
    <location>
        <begin position="547"/>
        <end position="634"/>
    </location>
</feature>
<dbReference type="Pfam" id="PF12698">
    <property type="entry name" value="ABC2_membrane_3"/>
    <property type="match status" value="1"/>
</dbReference>
<feature type="transmembrane region" description="Helical" evidence="5">
    <location>
        <begin position="328"/>
        <end position="348"/>
    </location>
</feature>
<dbReference type="GO" id="GO:0004175">
    <property type="term" value="F:endopeptidase activity"/>
    <property type="evidence" value="ECO:0007669"/>
    <property type="project" value="UniProtKB-ARBA"/>
</dbReference>
<feature type="transmembrane region" description="Helical" evidence="5">
    <location>
        <begin position="499"/>
        <end position="516"/>
    </location>
</feature>
<evidence type="ECO:0000256" key="1">
    <source>
        <dbReference type="ARBA" id="ARBA00004141"/>
    </source>
</evidence>
<accession>A0A518B3R9</accession>
<keyword evidence="3 5" id="KW-1133">Transmembrane helix</keyword>
<dbReference type="GO" id="GO:0005886">
    <property type="term" value="C:plasma membrane"/>
    <property type="evidence" value="ECO:0007669"/>
    <property type="project" value="UniProtKB-SubCell"/>
</dbReference>
<dbReference type="Proteomes" id="UP000317093">
    <property type="component" value="Chromosome"/>
</dbReference>
<feature type="transmembrane region" description="Helical" evidence="5">
    <location>
        <begin position="294"/>
        <end position="322"/>
    </location>
</feature>
<keyword evidence="9" id="KW-1185">Reference proteome</keyword>
<comment type="subcellular location">
    <subcellularLocation>
        <location evidence="1">Membrane</location>
        <topology evidence="1">Multi-pass membrane protein</topology>
    </subcellularLocation>
</comment>
<evidence type="ECO:0000313" key="8">
    <source>
        <dbReference type="EMBL" id="QDU61582.1"/>
    </source>
</evidence>
<feature type="transmembrane region" description="Helical" evidence="5">
    <location>
        <begin position="467"/>
        <end position="487"/>
    </location>
</feature>
<feature type="transmembrane region" description="Helical" evidence="5">
    <location>
        <begin position="355"/>
        <end position="374"/>
    </location>
</feature>
<organism evidence="8 9">
    <name type="scientific">Kolteria novifilia</name>
    <dbReference type="NCBI Taxonomy" id="2527975"/>
    <lineage>
        <taxon>Bacteria</taxon>
        <taxon>Pseudomonadati</taxon>
        <taxon>Planctomycetota</taxon>
        <taxon>Planctomycetia</taxon>
        <taxon>Kolteriales</taxon>
        <taxon>Kolteriaceae</taxon>
        <taxon>Kolteria</taxon>
    </lineage>
</organism>
<feature type="transmembrane region" description="Helical" evidence="5">
    <location>
        <begin position="609"/>
        <end position="630"/>
    </location>
</feature>
<feature type="transmembrane region" description="Helical" evidence="5">
    <location>
        <begin position="380"/>
        <end position="403"/>
    </location>
</feature>
<evidence type="ECO:0000313" key="9">
    <source>
        <dbReference type="Proteomes" id="UP000317093"/>
    </source>
</evidence>
<dbReference type="RefSeq" id="WP_145258155.1">
    <property type="nucleotide sequence ID" value="NZ_CP036279.1"/>
</dbReference>
<protein>
    <submittedName>
        <fullName evidence="8">ABC-2 family transporter protein</fullName>
    </submittedName>
</protein>
<feature type="transmembrane region" description="Helical" evidence="5">
    <location>
        <begin position="202"/>
        <end position="220"/>
    </location>
</feature>